<dbReference type="InterPro" id="IPR000515">
    <property type="entry name" value="MetI-like"/>
</dbReference>
<name>A0A921B5R1_9STAP</name>
<gene>
    <name evidence="12" type="ORF">K8V35_02840</name>
</gene>
<keyword evidence="9 10" id="KW-0472">Membrane</keyword>
<reference evidence="12" key="2">
    <citation type="submission" date="2021-09" db="EMBL/GenBank/DDBJ databases">
        <authorList>
            <person name="Gilroy R."/>
        </authorList>
    </citation>
    <scope>NUCLEOTIDE SEQUENCE</scope>
    <source>
        <strain evidence="12">6019</strain>
    </source>
</reference>
<evidence type="ECO:0000256" key="2">
    <source>
        <dbReference type="ARBA" id="ARBA00022448"/>
    </source>
</evidence>
<dbReference type="PROSITE" id="PS50928">
    <property type="entry name" value="ABC_TM1"/>
    <property type="match status" value="1"/>
</dbReference>
<comment type="subcellular location">
    <subcellularLocation>
        <location evidence="1">Cell inner membrane</location>
        <topology evidence="1">Multi-pass membrane protein</topology>
    </subcellularLocation>
</comment>
<dbReference type="EMBL" id="DYYI01000027">
    <property type="protein sequence ID" value="HJE19271.1"/>
    <property type="molecule type" value="Genomic_DNA"/>
</dbReference>
<keyword evidence="2" id="KW-0813">Transport</keyword>
<keyword evidence="3" id="KW-1003">Cell membrane</keyword>
<dbReference type="PANTHER" id="PTHR43357:SF4">
    <property type="entry name" value="INNER MEMBRANE ABC TRANSPORTER PERMEASE PROTEIN YDCV"/>
    <property type="match status" value="1"/>
</dbReference>
<dbReference type="PANTHER" id="PTHR43357">
    <property type="entry name" value="INNER MEMBRANE ABC TRANSPORTER PERMEASE PROTEIN YDCV"/>
    <property type="match status" value="1"/>
</dbReference>
<keyword evidence="7 10" id="KW-1133">Transmembrane helix</keyword>
<evidence type="ECO:0000259" key="11">
    <source>
        <dbReference type="PROSITE" id="PS50928"/>
    </source>
</evidence>
<evidence type="ECO:0000256" key="8">
    <source>
        <dbReference type="ARBA" id="ARBA00023112"/>
    </source>
</evidence>
<feature type="transmembrane region" description="Helical" evidence="10">
    <location>
        <begin position="12"/>
        <end position="33"/>
    </location>
</feature>
<evidence type="ECO:0000313" key="13">
    <source>
        <dbReference type="Proteomes" id="UP000763505"/>
    </source>
</evidence>
<dbReference type="GO" id="GO:0055085">
    <property type="term" value="P:transmembrane transport"/>
    <property type="evidence" value="ECO:0007669"/>
    <property type="project" value="InterPro"/>
</dbReference>
<protein>
    <submittedName>
        <fullName evidence="12">Iron ABC transporter permease</fullName>
    </submittedName>
</protein>
<evidence type="ECO:0000256" key="3">
    <source>
        <dbReference type="ARBA" id="ARBA00022475"/>
    </source>
</evidence>
<dbReference type="GO" id="GO:0005886">
    <property type="term" value="C:plasma membrane"/>
    <property type="evidence" value="ECO:0007669"/>
    <property type="project" value="UniProtKB-SubCell"/>
</dbReference>
<evidence type="ECO:0000256" key="5">
    <source>
        <dbReference type="ARBA" id="ARBA00022596"/>
    </source>
</evidence>
<comment type="caution">
    <text evidence="12">The sequence shown here is derived from an EMBL/GenBank/DDBJ whole genome shotgun (WGS) entry which is preliminary data.</text>
</comment>
<evidence type="ECO:0000256" key="6">
    <source>
        <dbReference type="ARBA" id="ARBA00022692"/>
    </source>
</evidence>
<keyword evidence="5" id="KW-0533">Nickel</keyword>
<proteinExistence type="predicted"/>
<keyword evidence="8" id="KW-0406">Ion transport</keyword>
<accession>A0A921B5R1</accession>
<feature type="domain" description="ABC transmembrane type-1" evidence="11">
    <location>
        <begin position="65"/>
        <end position="144"/>
    </location>
</feature>
<evidence type="ECO:0000256" key="9">
    <source>
        <dbReference type="ARBA" id="ARBA00023136"/>
    </source>
</evidence>
<feature type="transmembrane region" description="Helical" evidence="10">
    <location>
        <begin position="103"/>
        <end position="123"/>
    </location>
</feature>
<dbReference type="InterPro" id="IPR035906">
    <property type="entry name" value="MetI-like_sf"/>
</dbReference>
<sequence length="144" mass="15828">MKFLERHTAGIVTFLLFLFIFLPLLAVIINAAIPGIFFGNFQNVQLGDYRILLDIFTRRLWTVSLQNSLMLGIGAGVLGTIIGGVLATIRAKYDFKLGKVLDISAWVLLIAPSFLIAQGWILFAGSNGLANSVFGLSFVNEFIF</sequence>
<evidence type="ECO:0000256" key="7">
    <source>
        <dbReference type="ARBA" id="ARBA00022989"/>
    </source>
</evidence>
<feature type="transmembrane region" description="Helical" evidence="10">
    <location>
        <begin position="69"/>
        <end position="91"/>
    </location>
</feature>
<evidence type="ECO:0000256" key="10">
    <source>
        <dbReference type="SAM" id="Phobius"/>
    </source>
</evidence>
<dbReference type="AlphaFoldDB" id="A0A921B5R1"/>
<dbReference type="Proteomes" id="UP000763505">
    <property type="component" value="Unassembled WGS sequence"/>
</dbReference>
<evidence type="ECO:0000256" key="4">
    <source>
        <dbReference type="ARBA" id="ARBA00022519"/>
    </source>
</evidence>
<dbReference type="SUPFAM" id="SSF161098">
    <property type="entry name" value="MetI-like"/>
    <property type="match status" value="1"/>
</dbReference>
<feature type="non-terminal residue" evidence="12">
    <location>
        <position position="144"/>
    </location>
</feature>
<evidence type="ECO:0000256" key="1">
    <source>
        <dbReference type="ARBA" id="ARBA00004429"/>
    </source>
</evidence>
<dbReference type="GO" id="GO:0015675">
    <property type="term" value="P:nickel cation transport"/>
    <property type="evidence" value="ECO:0007669"/>
    <property type="project" value="UniProtKB-KW"/>
</dbReference>
<keyword evidence="4" id="KW-0997">Cell inner membrane</keyword>
<keyword evidence="6 10" id="KW-0812">Transmembrane</keyword>
<reference evidence="12" key="1">
    <citation type="journal article" date="2021" name="PeerJ">
        <title>Extensive microbial diversity within the chicken gut microbiome revealed by metagenomics and culture.</title>
        <authorList>
            <person name="Gilroy R."/>
            <person name="Ravi A."/>
            <person name="Getino M."/>
            <person name="Pursley I."/>
            <person name="Horton D.L."/>
            <person name="Alikhan N.F."/>
            <person name="Baker D."/>
            <person name="Gharbi K."/>
            <person name="Hall N."/>
            <person name="Watson M."/>
            <person name="Adriaenssens E.M."/>
            <person name="Foster-Nyarko E."/>
            <person name="Jarju S."/>
            <person name="Secka A."/>
            <person name="Antonio M."/>
            <person name="Oren A."/>
            <person name="Chaudhuri R.R."/>
            <person name="La Ragione R."/>
            <person name="Hildebrand F."/>
            <person name="Pallen M.J."/>
        </authorList>
    </citation>
    <scope>NUCLEOTIDE SEQUENCE</scope>
    <source>
        <strain evidence="12">6019</strain>
    </source>
</reference>
<dbReference type="Gene3D" id="1.10.3720.10">
    <property type="entry name" value="MetI-like"/>
    <property type="match status" value="1"/>
</dbReference>
<evidence type="ECO:0000313" key="12">
    <source>
        <dbReference type="EMBL" id="HJE19271.1"/>
    </source>
</evidence>
<keyword evidence="8" id="KW-0921">Nickel transport</keyword>
<organism evidence="12 13">
    <name type="scientific">Aliicoccus persicus</name>
    <dbReference type="NCBI Taxonomy" id="930138"/>
    <lineage>
        <taxon>Bacteria</taxon>
        <taxon>Bacillati</taxon>
        <taxon>Bacillota</taxon>
        <taxon>Bacilli</taxon>
        <taxon>Bacillales</taxon>
        <taxon>Staphylococcaceae</taxon>
        <taxon>Aliicoccus</taxon>
    </lineage>
</organism>